<evidence type="ECO:0000313" key="2">
    <source>
        <dbReference type="Proteomes" id="UP001447188"/>
    </source>
</evidence>
<name>A0ABR3G7H0_9PEZI</name>
<dbReference type="EMBL" id="JBBBZM010000202">
    <property type="protein sequence ID" value="KAL0631896.1"/>
    <property type="molecule type" value="Genomic_DNA"/>
</dbReference>
<reference evidence="1 2" key="1">
    <citation type="submission" date="2024-02" db="EMBL/GenBank/DDBJ databases">
        <title>Discinaceae phylogenomics.</title>
        <authorList>
            <person name="Dirks A.C."/>
            <person name="James T.Y."/>
        </authorList>
    </citation>
    <scope>NUCLEOTIDE SEQUENCE [LARGE SCALE GENOMIC DNA]</scope>
    <source>
        <strain evidence="1 2">ACD0624</strain>
    </source>
</reference>
<gene>
    <name evidence="1" type="ORF">Q9L58_009249</name>
</gene>
<accession>A0ABR3G7H0</accession>
<evidence type="ECO:0000313" key="1">
    <source>
        <dbReference type="EMBL" id="KAL0631896.1"/>
    </source>
</evidence>
<proteinExistence type="predicted"/>
<sequence length="215" mass="23600">MKPISPTNCCRRTPSSHEILSSDTVQLLVSPVVELGIVALTNYVLRDLSLESHVQAFANLLNSCLKTPHDNAARLALNVYSTFQLVLKARRRLNRSLLLKALPRIDTAVLGSSATVHEPSFTDWTIIEIIFLQNGNGAGLHPALYRYLYSANLTLAGYISKTSRLRPVLQKHSGERGARDSPGGIMTSCFRHYKVLPPGCKGHSRPPPGRHQGVA</sequence>
<protein>
    <submittedName>
        <fullName evidence="1">Uncharacterized protein</fullName>
    </submittedName>
</protein>
<organism evidence="1 2">
    <name type="scientific">Discina gigas</name>
    <dbReference type="NCBI Taxonomy" id="1032678"/>
    <lineage>
        <taxon>Eukaryota</taxon>
        <taxon>Fungi</taxon>
        <taxon>Dikarya</taxon>
        <taxon>Ascomycota</taxon>
        <taxon>Pezizomycotina</taxon>
        <taxon>Pezizomycetes</taxon>
        <taxon>Pezizales</taxon>
        <taxon>Discinaceae</taxon>
        <taxon>Discina</taxon>
    </lineage>
</organism>
<keyword evidence="2" id="KW-1185">Reference proteome</keyword>
<comment type="caution">
    <text evidence="1">The sequence shown here is derived from an EMBL/GenBank/DDBJ whole genome shotgun (WGS) entry which is preliminary data.</text>
</comment>
<dbReference type="Proteomes" id="UP001447188">
    <property type="component" value="Unassembled WGS sequence"/>
</dbReference>